<feature type="transmembrane region" description="Helical" evidence="1">
    <location>
        <begin position="49"/>
        <end position="72"/>
    </location>
</feature>
<keyword evidence="3" id="KW-1185">Reference proteome</keyword>
<protein>
    <submittedName>
        <fullName evidence="2">Uncharacterized protein</fullName>
    </submittedName>
</protein>
<evidence type="ECO:0000313" key="3">
    <source>
        <dbReference type="Proteomes" id="UP000683925"/>
    </source>
</evidence>
<dbReference type="Proteomes" id="UP000683925">
    <property type="component" value="Unassembled WGS sequence"/>
</dbReference>
<proteinExistence type="predicted"/>
<comment type="caution">
    <text evidence="2">The sequence shown here is derived from an EMBL/GenBank/DDBJ whole genome shotgun (WGS) entry which is preliminary data.</text>
</comment>
<sequence>MFVTNSPKAPAIICEQPYFFDVSQVEKNMNADGKETVIYDKSFKQQIRWLYSFIFIYFGCCFEIINFIIGCLDSGLYCFNRKKDKICNDSC</sequence>
<reference evidence="2" key="1">
    <citation type="submission" date="2021-01" db="EMBL/GenBank/DDBJ databases">
        <authorList>
            <consortium name="Genoscope - CEA"/>
            <person name="William W."/>
        </authorList>
    </citation>
    <scope>NUCLEOTIDE SEQUENCE</scope>
</reference>
<name>A0A8S1S6S3_PAROT</name>
<gene>
    <name evidence="2" type="ORF">POCTA_138.1.T0060293</name>
</gene>
<keyword evidence="1" id="KW-0472">Membrane</keyword>
<dbReference type="AlphaFoldDB" id="A0A8S1S6S3"/>
<accession>A0A8S1S6S3</accession>
<keyword evidence="1" id="KW-0812">Transmembrane</keyword>
<evidence type="ECO:0000256" key="1">
    <source>
        <dbReference type="SAM" id="Phobius"/>
    </source>
</evidence>
<dbReference type="EMBL" id="CAJJDP010000005">
    <property type="protein sequence ID" value="CAD8135252.1"/>
    <property type="molecule type" value="Genomic_DNA"/>
</dbReference>
<keyword evidence="1" id="KW-1133">Transmembrane helix</keyword>
<evidence type="ECO:0000313" key="2">
    <source>
        <dbReference type="EMBL" id="CAD8135252.1"/>
    </source>
</evidence>
<organism evidence="2 3">
    <name type="scientific">Paramecium octaurelia</name>
    <dbReference type="NCBI Taxonomy" id="43137"/>
    <lineage>
        <taxon>Eukaryota</taxon>
        <taxon>Sar</taxon>
        <taxon>Alveolata</taxon>
        <taxon>Ciliophora</taxon>
        <taxon>Intramacronucleata</taxon>
        <taxon>Oligohymenophorea</taxon>
        <taxon>Peniculida</taxon>
        <taxon>Parameciidae</taxon>
        <taxon>Paramecium</taxon>
    </lineage>
</organism>